<evidence type="ECO:0000313" key="2">
    <source>
        <dbReference type="Proteomes" id="UP000002527"/>
    </source>
</evidence>
<organism evidence="1 2">
    <name type="scientific">Bacillus cereus (strain ATCC 10987 / NRS 248)</name>
    <dbReference type="NCBI Taxonomy" id="222523"/>
    <lineage>
        <taxon>Bacteria</taxon>
        <taxon>Bacillati</taxon>
        <taxon>Bacillota</taxon>
        <taxon>Bacilli</taxon>
        <taxon>Bacillales</taxon>
        <taxon>Bacillaceae</taxon>
        <taxon>Bacillus</taxon>
        <taxon>Bacillus cereus group</taxon>
    </lineage>
</organism>
<dbReference type="KEGG" id="bca:BCE_1200"/>
<reference evidence="1 2" key="1">
    <citation type="journal article" date="2004" name="Nucleic Acids Res.">
        <title>The genome sequence of Bacillus cereus ATCC 10987 reveals metabolic adaptations and a large plasmid related to Bacillus anthracis pXO1.</title>
        <authorList>
            <person name="Rasko D.A."/>
            <person name="Ravel J."/>
            <person name="Okstad O.A."/>
            <person name="Helgason E."/>
            <person name="Cer R.Z."/>
            <person name="Jiang L."/>
            <person name="Shores K.A."/>
            <person name="Fouts D.E."/>
            <person name="Tourasse N.J."/>
            <person name="Angiuoli S.V."/>
            <person name="Kolonay J."/>
            <person name="Nelson W.C."/>
            <person name="Kolsto A.-B."/>
            <person name="Fraser C.M."/>
            <person name="Read T.D."/>
        </authorList>
    </citation>
    <scope>NUCLEOTIDE SEQUENCE [LARGE SCALE GENOMIC DNA]</scope>
    <source>
        <strain evidence="2">ATCC 10987 / NRS 248</strain>
    </source>
</reference>
<gene>
    <name evidence="1" type="ordered locus">BCE_1200</name>
</gene>
<proteinExistence type="predicted"/>
<protein>
    <submittedName>
        <fullName evidence="1">Uncharacterized protein</fullName>
    </submittedName>
</protein>
<dbReference type="EMBL" id="AE017194">
    <property type="protein sequence ID" value="AAS40130.1"/>
    <property type="molecule type" value="Genomic_DNA"/>
</dbReference>
<sequence>MFKQLLRNIFLLPSINKGITVKGGTFTPGI</sequence>
<accession>Q73C67</accession>
<dbReference type="AlphaFoldDB" id="Q73C67"/>
<name>Q73C67_BACC1</name>
<evidence type="ECO:0000313" key="1">
    <source>
        <dbReference type="EMBL" id="AAS40130.1"/>
    </source>
</evidence>
<dbReference type="Proteomes" id="UP000002527">
    <property type="component" value="Chromosome"/>
</dbReference>
<dbReference type="HOGENOM" id="CLU_3401932_0_0_9"/>